<name>A0A7Z2VT60_9BURK</name>
<keyword evidence="2" id="KW-1185">Reference proteome</keyword>
<evidence type="ECO:0000313" key="2">
    <source>
        <dbReference type="Proteomes" id="UP000502415"/>
    </source>
</evidence>
<dbReference type="AlphaFoldDB" id="A0A7Z2VT60"/>
<dbReference type="Proteomes" id="UP000502415">
    <property type="component" value="Chromosome"/>
</dbReference>
<reference evidence="1 2" key="1">
    <citation type="submission" date="2020-04" db="EMBL/GenBank/DDBJ databases">
        <title>Genome sequencing of novel species.</title>
        <authorList>
            <person name="Heo J."/>
            <person name="Kim S.-J."/>
            <person name="Kim J.-S."/>
            <person name="Hong S.-B."/>
            <person name="Kwon S.-W."/>
        </authorList>
    </citation>
    <scope>NUCLEOTIDE SEQUENCE [LARGE SCALE GENOMIC DNA]</scope>
    <source>
        <strain evidence="1 2">GN2-R2</strain>
    </source>
</reference>
<proteinExistence type="predicted"/>
<evidence type="ECO:0000313" key="1">
    <source>
        <dbReference type="EMBL" id="QJD98715.1"/>
    </source>
</evidence>
<dbReference type="KEGG" id="mfy:HH212_00555"/>
<dbReference type="RefSeq" id="WP_169433615.1">
    <property type="nucleotide sequence ID" value="NZ_CP051685.1"/>
</dbReference>
<sequence>MPALHEGALAHGWKCRVAIKCCFALSVRVVVMKKLRELFKLFQEDLKASERLIEETRVQRLKFEKLLNERRTIS</sequence>
<accession>A0A7Z2VT60</accession>
<gene>
    <name evidence="1" type="ORF">HH212_00555</name>
</gene>
<protein>
    <submittedName>
        <fullName evidence="1">Uncharacterized protein</fullName>
    </submittedName>
</protein>
<dbReference type="EMBL" id="CP051685">
    <property type="protein sequence ID" value="QJD98715.1"/>
    <property type="molecule type" value="Genomic_DNA"/>
</dbReference>
<organism evidence="1 2">
    <name type="scientific">Massilia forsythiae</name>
    <dbReference type="NCBI Taxonomy" id="2728020"/>
    <lineage>
        <taxon>Bacteria</taxon>
        <taxon>Pseudomonadati</taxon>
        <taxon>Pseudomonadota</taxon>
        <taxon>Betaproteobacteria</taxon>
        <taxon>Burkholderiales</taxon>
        <taxon>Oxalobacteraceae</taxon>
        <taxon>Telluria group</taxon>
        <taxon>Massilia</taxon>
    </lineage>
</organism>